<evidence type="ECO:0000313" key="2">
    <source>
        <dbReference type="EMBL" id="KAI3541396.1"/>
    </source>
</evidence>
<evidence type="ECO:0000313" key="3">
    <source>
        <dbReference type="Proteomes" id="UP001056436"/>
    </source>
</evidence>
<gene>
    <name evidence="2" type="ORF">CABS02_10790</name>
</gene>
<proteinExistence type="predicted"/>
<feature type="region of interest" description="Disordered" evidence="1">
    <location>
        <begin position="1"/>
        <end position="93"/>
    </location>
</feature>
<protein>
    <submittedName>
        <fullName evidence="2">Uncharacterized protein</fullName>
    </submittedName>
</protein>
<dbReference type="AlphaFoldDB" id="A0A9P9X8A2"/>
<feature type="compositionally biased region" description="Polar residues" evidence="1">
    <location>
        <begin position="78"/>
        <end position="93"/>
    </location>
</feature>
<name>A0A9P9X8A2_9PEZI</name>
<keyword evidence="3" id="KW-1185">Reference proteome</keyword>
<dbReference type="EMBL" id="SDAQ01000084">
    <property type="protein sequence ID" value="KAI3541396.1"/>
    <property type="molecule type" value="Genomic_DNA"/>
</dbReference>
<comment type="caution">
    <text evidence="2">The sequence shown here is derived from an EMBL/GenBank/DDBJ whole genome shotgun (WGS) entry which is preliminary data.</text>
</comment>
<sequence length="587" mass="63158">MAQQTSLASNNPPTDNPPDIVVETMSSPSLGNSSNVAADKSADKSAYKPTDAVMTSPSTNNSSNAVAADKPTDAVMETASSPADGTSSNNVTVDNHSDIAIDAMSSPMVGNSSDAVATNEQSDVVMETMSSPAVEISTNIATIDSLEDTVISNMSSPSIGNTSNMAIPDNLSDVVIEIASSPSTGNSPNLATANNLADGVISVVSSPSVDNSSDIAIAGDSPDAVIEIMSSPSVDSSSNVAIADNASDAIIEITSSPLAADNSSDTTPSATSLHRLPLAEMVAESSGQLVGIGPNADAHARRPGYPAFAFVNKEAFHAFLKAYTRIDKHPNDPIVYHPDLIDPVDMQDYEFAEAAFLAPGVDCIYINPRTDEVSLGYKTDIPGPAFYPSFINPNLGHEINSQLKMVRIVMEDFRGWTDGHDYPLLYHNFLNKKPVASIDVSQLKYPNIDQITVIFRGLENEWKSDSNNYVVNYNVGTSRVFIDYDRENAEEMVEETFRLEVQKVYETQSDEMVVATEPDGNNEEDDKAILSVRIIFHRDSDKDYGPYLLEPFDLDEILDPEDLTDGGRMERIFWEIAATAVKERLGA</sequence>
<evidence type="ECO:0000256" key="1">
    <source>
        <dbReference type="SAM" id="MobiDB-lite"/>
    </source>
</evidence>
<feature type="compositionally biased region" description="Polar residues" evidence="1">
    <location>
        <begin position="53"/>
        <end position="65"/>
    </location>
</feature>
<dbReference type="Proteomes" id="UP001056436">
    <property type="component" value="Unassembled WGS sequence"/>
</dbReference>
<dbReference type="OrthoDB" id="4844625at2759"/>
<feature type="compositionally biased region" description="Polar residues" evidence="1">
    <location>
        <begin position="1"/>
        <end position="13"/>
    </location>
</feature>
<reference evidence="2" key="1">
    <citation type="submission" date="2019-01" db="EMBL/GenBank/DDBJ databases">
        <title>Colletotrichum abscissum LGMF1257.</title>
        <authorList>
            <person name="Baroncelli R."/>
        </authorList>
    </citation>
    <scope>NUCLEOTIDE SEQUENCE</scope>
    <source>
        <strain evidence="2">Ca142</strain>
    </source>
</reference>
<accession>A0A9P9X8A2</accession>
<organism evidence="2 3">
    <name type="scientific">Colletotrichum abscissum</name>
    <dbReference type="NCBI Taxonomy" id="1671311"/>
    <lineage>
        <taxon>Eukaryota</taxon>
        <taxon>Fungi</taxon>
        <taxon>Dikarya</taxon>
        <taxon>Ascomycota</taxon>
        <taxon>Pezizomycotina</taxon>
        <taxon>Sordariomycetes</taxon>
        <taxon>Hypocreomycetidae</taxon>
        <taxon>Glomerellales</taxon>
        <taxon>Glomerellaceae</taxon>
        <taxon>Colletotrichum</taxon>
        <taxon>Colletotrichum acutatum species complex</taxon>
    </lineage>
</organism>